<dbReference type="GO" id="GO:0006352">
    <property type="term" value="P:DNA-templated transcription initiation"/>
    <property type="evidence" value="ECO:0007669"/>
    <property type="project" value="InterPro"/>
</dbReference>
<proteinExistence type="predicted"/>
<gene>
    <name evidence="2" type="ORF">CBW46_012130</name>
</gene>
<dbReference type="Gene3D" id="1.10.1740.10">
    <property type="match status" value="1"/>
</dbReference>
<evidence type="ECO:0000313" key="3">
    <source>
        <dbReference type="Proteomes" id="UP000214746"/>
    </source>
</evidence>
<reference evidence="2" key="1">
    <citation type="submission" date="2018-06" db="EMBL/GenBank/DDBJ databases">
        <title>Paenibacillus xerothermodurans sp. nov. an extremely dry heat resistant spore forming bacterium isolated from the soil of Cape Canaveral, Florida.</title>
        <authorList>
            <person name="Seuylemezian A."/>
            <person name="Kaur N."/>
            <person name="Patil P."/>
            <person name="Patil P."/>
            <person name="Mayilraj S."/>
            <person name="Vaishampayan P."/>
        </authorList>
    </citation>
    <scope>NUCLEOTIDE SEQUENCE [LARGE SCALE GENOMIC DNA]</scope>
    <source>
        <strain evidence="2">ATCC 27380</strain>
    </source>
</reference>
<name>A0A2W1N7Z6_PAEXE</name>
<organism evidence="2 3">
    <name type="scientific">Paenibacillus xerothermodurans</name>
    <dbReference type="NCBI Taxonomy" id="1977292"/>
    <lineage>
        <taxon>Bacteria</taxon>
        <taxon>Bacillati</taxon>
        <taxon>Bacillota</taxon>
        <taxon>Bacilli</taxon>
        <taxon>Bacillales</taxon>
        <taxon>Paenibacillaceae</taxon>
        <taxon>Paenibacillus</taxon>
    </lineage>
</organism>
<dbReference type="InterPro" id="IPR013325">
    <property type="entry name" value="RNA_pol_sigma_r2"/>
</dbReference>
<evidence type="ECO:0000313" key="2">
    <source>
        <dbReference type="EMBL" id="PZE20517.1"/>
    </source>
</evidence>
<dbReference type="EMBL" id="NHRJ02000006">
    <property type="protein sequence ID" value="PZE20517.1"/>
    <property type="molecule type" value="Genomic_DNA"/>
</dbReference>
<dbReference type="SUPFAM" id="SSF88946">
    <property type="entry name" value="Sigma2 domain of RNA polymerase sigma factors"/>
    <property type="match status" value="1"/>
</dbReference>
<dbReference type="OrthoDB" id="9783788at2"/>
<feature type="domain" description="RNA polymerase sigma-70 region 2" evidence="1">
    <location>
        <begin position="4"/>
        <end position="61"/>
    </location>
</feature>
<dbReference type="GO" id="GO:0003700">
    <property type="term" value="F:DNA-binding transcription factor activity"/>
    <property type="evidence" value="ECO:0007669"/>
    <property type="project" value="InterPro"/>
</dbReference>
<evidence type="ECO:0000259" key="1">
    <source>
        <dbReference type="Pfam" id="PF04542"/>
    </source>
</evidence>
<comment type="caution">
    <text evidence="2">The sequence shown here is derived from an EMBL/GenBank/DDBJ whole genome shotgun (WGS) entry which is preliminary data.</text>
</comment>
<dbReference type="InterPro" id="IPR007627">
    <property type="entry name" value="RNA_pol_sigma70_r2"/>
</dbReference>
<dbReference type="AlphaFoldDB" id="A0A2W1N7Z6"/>
<dbReference type="Pfam" id="PF04542">
    <property type="entry name" value="Sigma70_r2"/>
    <property type="match status" value="1"/>
</dbReference>
<keyword evidence="3" id="KW-1185">Reference proteome</keyword>
<sequence>MRTYSKKFFALGVTQEDFYPAGCVGLWMALVKFETDKGSFGPFARLHMKNAMISVLKQTTRKKQKILNHCQPLLEAAHDDDSRRPLIDLMPDEKSAQPEQYVLEHEQVTAQQQRLQHFLSKLTHTERTVGHFLPAGLLIYRNRG</sequence>
<protein>
    <recommendedName>
        <fullName evidence="1">RNA polymerase sigma-70 region 2 domain-containing protein</fullName>
    </recommendedName>
</protein>
<dbReference type="Proteomes" id="UP000214746">
    <property type="component" value="Unassembled WGS sequence"/>
</dbReference>
<accession>A0A2W1N7Z6</accession>